<feature type="chain" id="PRO_5020383647" evidence="10">
    <location>
        <begin position="23"/>
        <end position="203"/>
    </location>
</feature>
<comment type="subcellular location">
    <subcellularLocation>
        <location evidence="1">Periplasm</location>
    </subcellularLocation>
</comment>
<dbReference type="InterPro" id="IPR036909">
    <property type="entry name" value="Cyt_c-like_dom_sf"/>
</dbReference>
<dbReference type="Proteomes" id="UP000310016">
    <property type="component" value="Unassembled WGS sequence"/>
</dbReference>
<dbReference type="EMBL" id="SUMF01000019">
    <property type="protein sequence ID" value="TJZ70079.1"/>
    <property type="molecule type" value="Genomic_DNA"/>
</dbReference>
<evidence type="ECO:0000256" key="6">
    <source>
        <dbReference type="ARBA" id="ARBA00022982"/>
    </source>
</evidence>
<evidence type="ECO:0000256" key="9">
    <source>
        <dbReference type="PIRSR" id="PIRSR000005-2"/>
    </source>
</evidence>
<evidence type="ECO:0000256" key="3">
    <source>
        <dbReference type="ARBA" id="ARBA00022617"/>
    </source>
</evidence>
<evidence type="ECO:0000313" key="12">
    <source>
        <dbReference type="EMBL" id="TJZ70079.1"/>
    </source>
</evidence>
<evidence type="ECO:0000256" key="1">
    <source>
        <dbReference type="ARBA" id="ARBA00004418"/>
    </source>
</evidence>
<keyword evidence="5" id="KW-0574">Periplasm</keyword>
<dbReference type="InterPro" id="IPR009056">
    <property type="entry name" value="Cyt_c-like_dom"/>
</dbReference>
<comment type="caution">
    <text evidence="12">The sequence shown here is derived from an EMBL/GenBank/DDBJ whole genome shotgun (WGS) entry which is preliminary data.</text>
</comment>
<dbReference type="PIRSF" id="PIRSF000005">
    <property type="entry name" value="Cytochrome_c4"/>
    <property type="match status" value="1"/>
</dbReference>
<dbReference type="PANTHER" id="PTHR33751">
    <property type="entry name" value="CBB3-TYPE CYTOCHROME C OXIDASE SUBUNIT FIXP"/>
    <property type="match status" value="1"/>
</dbReference>
<dbReference type="InterPro" id="IPR050597">
    <property type="entry name" value="Cytochrome_c_Oxidase_Subunit"/>
</dbReference>
<dbReference type="RefSeq" id="WP_136774141.1">
    <property type="nucleotide sequence ID" value="NZ_CP156074.1"/>
</dbReference>
<dbReference type="GO" id="GO:0042597">
    <property type="term" value="C:periplasmic space"/>
    <property type="evidence" value="ECO:0007669"/>
    <property type="project" value="UniProtKB-SubCell"/>
</dbReference>
<dbReference type="SUPFAM" id="SSF46626">
    <property type="entry name" value="Cytochrome c"/>
    <property type="match status" value="2"/>
</dbReference>
<keyword evidence="6" id="KW-0249">Electron transport</keyword>
<comment type="PTM">
    <text evidence="8">Binds 2 heme c groups covalently per subunit.</text>
</comment>
<dbReference type="Gene3D" id="1.10.760.10">
    <property type="entry name" value="Cytochrome c-like domain"/>
    <property type="match status" value="2"/>
</dbReference>
<dbReference type="GO" id="GO:0009055">
    <property type="term" value="F:electron transfer activity"/>
    <property type="evidence" value="ECO:0007669"/>
    <property type="project" value="InterPro"/>
</dbReference>
<keyword evidence="3 8" id="KW-0349">Heme</keyword>
<dbReference type="AlphaFoldDB" id="A0A4U0PPJ9"/>
<gene>
    <name evidence="12" type="ORF">FAZ21_14390</name>
</gene>
<keyword evidence="10" id="KW-0732">Signal</keyword>
<keyword evidence="4 9" id="KW-0479">Metal-binding</keyword>
<feature type="signal peptide" evidence="10">
    <location>
        <begin position="1"/>
        <end position="22"/>
    </location>
</feature>
<feature type="binding site" description="covalent" evidence="8">
    <location>
        <position position="42"/>
    </location>
    <ligand>
        <name>heme c</name>
        <dbReference type="ChEBI" id="CHEBI:61717"/>
        <label>1</label>
    </ligand>
</feature>
<dbReference type="Pfam" id="PF00034">
    <property type="entry name" value="Cytochrom_C"/>
    <property type="match status" value="2"/>
</dbReference>
<feature type="binding site" description="axial binding residue" evidence="9">
    <location>
        <position position="82"/>
    </location>
    <ligand>
        <name>heme c</name>
        <dbReference type="ChEBI" id="CHEBI:61717"/>
        <label>1</label>
    </ligand>
    <ligandPart>
        <name>Fe</name>
        <dbReference type="ChEBI" id="CHEBI:18248"/>
    </ligandPart>
</feature>
<evidence type="ECO:0000256" key="10">
    <source>
        <dbReference type="SAM" id="SignalP"/>
    </source>
</evidence>
<keyword evidence="7 9" id="KW-0408">Iron</keyword>
<evidence type="ECO:0000256" key="4">
    <source>
        <dbReference type="ARBA" id="ARBA00022723"/>
    </source>
</evidence>
<evidence type="ECO:0000259" key="11">
    <source>
        <dbReference type="PROSITE" id="PS51007"/>
    </source>
</evidence>
<dbReference type="PRINTS" id="PR00605">
    <property type="entry name" value="CYTCHROMECIC"/>
</dbReference>
<dbReference type="PROSITE" id="PS51007">
    <property type="entry name" value="CYTC"/>
    <property type="match status" value="1"/>
</dbReference>
<accession>A0A4U0PPJ9</accession>
<name>A0A4U0PPJ9_9NEIS</name>
<dbReference type="OrthoDB" id="9773456at2"/>
<keyword evidence="13" id="KW-1185">Reference proteome</keyword>
<dbReference type="GO" id="GO:0005506">
    <property type="term" value="F:iron ion binding"/>
    <property type="evidence" value="ECO:0007669"/>
    <property type="project" value="InterPro"/>
</dbReference>
<dbReference type="GO" id="GO:0020037">
    <property type="term" value="F:heme binding"/>
    <property type="evidence" value="ECO:0007669"/>
    <property type="project" value="InterPro"/>
</dbReference>
<evidence type="ECO:0000256" key="7">
    <source>
        <dbReference type="ARBA" id="ARBA00023004"/>
    </source>
</evidence>
<dbReference type="InterPro" id="IPR024167">
    <property type="entry name" value="Cytochrome_c4-like"/>
</dbReference>
<feature type="binding site" description="axial binding residue" evidence="9">
    <location>
        <position position="43"/>
    </location>
    <ligand>
        <name>heme c</name>
        <dbReference type="ChEBI" id="CHEBI:61717"/>
        <label>1</label>
    </ligand>
    <ligandPart>
        <name>Fe</name>
        <dbReference type="ChEBI" id="CHEBI:18248"/>
    </ligandPart>
</feature>
<reference evidence="12 13" key="1">
    <citation type="submission" date="2019-04" db="EMBL/GenBank/DDBJ databases">
        <title>Chitiniphilus eburnea sp. nov., a novel chitinolytic bacterium isolated from aquaculture sludge.</title>
        <authorList>
            <person name="Sheng M."/>
        </authorList>
    </citation>
    <scope>NUCLEOTIDE SEQUENCE [LARGE SCALE GENOMIC DNA]</scope>
    <source>
        <strain evidence="12 13">HX-2-15</strain>
    </source>
</reference>
<dbReference type="PANTHER" id="PTHR33751:SF9">
    <property type="entry name" value="CYTOCHROME C4"/>
    <property type="match status" value="1"/>
</dbReference>
<organism evidence="12 13">
    <name type="scientific">Chitiniphilus eburneus</name>
    <dbReference type="NCBI Taxonomy" id="2571148"/>
    <lineage>
        <taxon>Bacteria</taxon>
        <taxon>Pseudomonadati</taxon>
        <taxon>Pseudomonadota</taxon>
        <taxon>Betaproteobacteria</taxon>
        <taxon>Neisseriales</taxon>
        <taxon>Chitinibacteraceae</taxon>
        <taxon>Chitiniphilus</taxon>
    </lineage>
</organism>
<feature type="binding site" description="covalent" evidence="8">
    <location>
        <position position="39"/>
    </location>
    <ligand>
        <name>heme c</name>
        <dbReference type="ChEBI" id="CHEBI:61717"/>
        <label>1</label>
    </ligand>
</feature>
<sequence length="203" mass="21172">MRSAPLVATLAALVMMNPTAFAAGKGDPAKGKQIVDQVCAACHGVDGNSVASANPNLAAQHPEYIVKQLNEFKTQIRKNPVMLGMASPLSAADMQNVAAYYSSQAPKAKGASDKALIDAGKKVYRGGIAAKAVPACMACHSPNGAGIPAQYPRMSGQHAAYTEAQLKAFRSGERGNNSVMTQVAARLSDQEIKAVAEYIQALN</sequence>
<feature type="binding site" description="covalent" evidence="8">
    <location>
        <position position="139"/>
    </location>
    <ligand>
        <name>heme c</name>
        <dbReference type="ChEBI" id="CHEBI:61717"/>
        <label>2</label>
    </ligand>
</feature>
<evidence type="ECO:0000313" key="13">
    <source>
        <dbReference type="Proteomes" id="UP000310016"/>
    </source>
</evidence>
<feature type="binding site" description="axial binding residue" evidence="9">
    <location>
        <position position="180"/>
    </location>
    <ligand>
        <name>heme c</name>
        <dbReference type="ChEBI" id="CHEBI:61717"/>
        <label>2</label>
    </ligand>
    <ligandPart>
        <name>Fe</name>
        <dbReference type="ChEBI" id="CHEBI:18248"/>
    </ligandPart>
</feature>
<evidence type="ECO:0000256" key="2">
    <source>
        <dbReference type="ARBA" id="ARBA00022448"/>
    </source>
</evidence>
<feature type="domain" description="Cytochrome c" evidence="11">
    <location>
        <begin position="26"/>
        <end position="203"/>
    </location>
</feature>
<protein>
    <submittedName>
        <fullName evidence="12">Cytochrome c4</fullName>
    </submittedName>
</protein>
<evidence type="ECO:0000256" key="5">
    <source>
        <dbReference type="ARBA" id="ARBA00022764"/>
    </source>
</evidence>
<feature type="binding site" description="axial binding residue" evidence="9">
    <location>
        <position position="140"/>
    </location>
    <ligand>
        <name>heme c</name>
        <dbReference type="ChEBI" id="CHEBI:61717"/>
        <label>2</label>
    </ligand>
    <ligandPart>
        <name>Fe</name>
        <dbReference type="ChEBI" id="CHEBI:18248"/>
    </ligandPart>
</feature>
<feature type="binding site" description="covalent" evidence="8">
    <location>
        <position position="136"/>
    </location>
    <ligand>
        <name>heme c</name>
        <dbReference type="ChEBI" id="CHEBI:61717"/>
        <label>2</label>
    </ligand>
</feature>
<keyword evidence="2" id="KW-0813">Transport</keyword>
<proteinExistence type="predicted"/>
<dbReference type="InterPro" id="IPR008168">
    <property type="entry name" value="Cyt_C_IC"/>
</dbReference>
<evidence type="ECO:0000256" key="8">
    <source>
        <dbReference type="PIRSR" id="PIRSR000005-1"/>
    </source>
</evidence>